<accession>A0A812SZV4</accession>
<comment type="caution">
    <text evidence="2">The sequence shown here is derived from an EMBL/GenBank/DDBJ whole genome shotgun (WGS) entry which is preliminary data.</text>
</comment>
<dbReference type="Proteomes" id="UP000649617">
    <property type="component" value="Unassembled WGS sequence"/>
</dbReference>
<reference evidence="2" key="1">
    <citation type="submission" date="2021-02" db="EMBL/GenBank/DDBJ databases">
        <authorList>
            <person name="Dougan E. K."/>
            <person name="Rhodes N."/>
            <person name="Thang M."/>
            <person name="Chan C."/>
        </authorList>
    </citation>
    <scope>NUCLEOTIDE SEQUENCE</scope>
</reference>
<dbReference type="EMBL" id="CAJNIZ010028336">
    <property type="protein sequence ID" value="CAE7507088.1"/>
    <property type="molecule type" value="Genomic_DNA"/>
</dbReference>
<evidence type="ECO:0000256" key="1">
    <source>
        <dbReference type="SAM" id="MobiDB-lite"/>
    </source>
</evidence>
<organism evidence="2 3">
    <name type="scientific">Symbiodinium pilosum</name>
    <name type="common">Dinoflagellate</name>
    <dbReference type="NCBI Taxonomy" id="2952"/>
    <lineage>
        <taxon>Eukaryota</taxon>
        <taxon>Sar</taxon>
        <taxon>Alveolata</taxon>
        <taxon>Dinophyceae</taxon>
        <taxon>Suessiales</taxon>
        <taxon>Symbiodiniaceae</taxon>
        <taxon>Symbiodinium</taxon>
    </lineage>
</organism>
<keyword evidence="3" id="KW-1185">Reference proteome</keyword>
<evidence type="ECO:0000313" key="2">
    <source>
        <dbReference type="EMBL" id="CAE7507088.1"/>
    </source>
</evidence>
<gene>
    <name evidence="2" type="primary">PDC1</name>
    <name evidence="2" type="ORF">SPIL2461_LOCUS13151</name>
</gene>
<feature type="compositionally biased region" description="Polar residues" evidence="1">
    <location>
        <begin position="55"/>
        <end position="68"/>
    </location>
</feature>
<evidence type="ECO:0000313" key="3">
    <source>
        <dbReference type="Proteomes" id="UP000649617"/>
    </source>
</evidence>
<proteinExistence type="predicted"/>
<feature type="non-terminal residue" evidence="2">
    <location>
        <position position="1"/>
    </location>
</feature>
<sequence>LAEERERHRENEEDLQKRLNWATQRLHDWQSGGSSPRGAGGRKCRWGKEEEDRNTSSPDSAMASTKTGSPAEVGQLNWEERLRQLKQNVKDILRQEVRAFAESWSMPFDQVEGIFERLTSEQKKLVMRRFKAQSHKGSPIALLRSVLCTTAFAGGGVDRPLPKQPLDNLRDLEEEQLSIVTQRFHYDARTANQSNVSAQLRTYVSSCRHRGFWAEDRKTAFCKTFAGRWQLPTGAVWDAMEPLSVEQCEQLSTSFKPDDGAYPSGKGGWRGWH</sequence>
<dbReference type="AlphaFoldDB" id="A0A812SZV4"/>
<name>A0A812SZV4_SYMPI</name>
<dbReference type="OrthoDB" id="445691at2759"/>
<feature type="region of interest" description="Disordered" evidence="1">
    <location>
        <begin position="25"/>
        <end position="74"/>
    </location>
</feature>
<protein>
    <submittedName>
        <fullName evidence="2">PDC1 protein</fullName>
    </submittedName>
</protein>